<dbReference type="AlphaFoldDB" id="A0A8S9XN40"/>
<feature type="repeat" description="RCC1" evidence="1">
    <location>
        <begin position="226"/>
        <end position="271"/>
    </location>
</feature>
<dbReference type="EMBL" id="WIXP02000006">
    <property type="protein sequence ID" value="KAF6209446.1"/>
    <property type="molecule type" value="Genomic_DNA"/>
</dbReference>
<dbReference type="Proteomes" id="UP000466442">
    <property type="component" value="Unassembled WGS sequence"/>
</dbReference>
<feature type="region of interest" description="Disordered" evidence="2">
    <location>
        <begin position="487"/>
        <end position="518"/>
    </location>
</feature>
<dbReference type="InterPro" id="IPR051553">
    <property type="entry name" value="Ran_GTPase-activating"/>
</dbReference>
<dbReference type="PANTHER" id="PTHR45982">
    <property type="entry name" value="REGULATOR OF CHROMOSOME CONDENSATION"/>
    <property type="match status" value="1"/>
</dbReference>
<feature type="repeat" description="RCC1" evidence="1">
    <location>
        <begin position="272"/>
        <end position="323"/>
    </location>
</feature>
<evidence type="ECO:0000313" key="3">
    <source>
        <dbReference type="EMBL" id="KAF6209446.1"/>
    </source>
</evidence>
<accession>A0A8S9XN40</accession>
<dbReference type="SUPFAM" id="SSF50985">
    <property type="entry name" value="RCC1/BLIP-II"/>
    <property type="match status" value="1"/>
</dbReference>
<name>A0A8S9XN40_APOLU</name>
<protein>
    <submittedName>
        <fullName evidence="3">Uncharacterized protein</fullName>
    </submittedName>
</protein>
<dbReference type="Gene3D" id="2.130.10.30">
    <property type="entry name" value="Regulator of chromosome condensation 1/beta-lactamase-inhibitor protein II"/>
    <property type="match status" value="1"/>
</dbReference>
<evidence type="ECO:0000256" key="1">
    <source>
        <dbReference type="PROSITE-ProRule" id="PRU00235"/>
    </source>
</evidence>
<dbReference type="GO" id="GO:0005085">
    <property type="term" value="F:guanyl-nucleotide exchange factor activity"/>
    <property type="evidence" value="ECO:0007669"/>
    <property type="project" value="TreeGrafter"/>
</dbReference>
<keyword evidence="4" id="KW-1185">Reference proteome</keyword>
<organism evidence="3 4">
    <name type="scientific">Apolygus lucorum</name>
    <name type="common">Small green plant bug</name>
    <name type="synonym">Lygocoris lucorum</name>
    <dbReference type="NCBI Taxonomy" id="248454"/>
    <lineage>
        <taxon>Eukaryota</taxon>
        <taxon>Metazoa</taxon>
        <taxon>Ecdysozoa</taxon>
        <taxon>Arthropoda</taxon>
        <taxon>Hexapoda</taxon>
        <taxon>Insecta</taxon>
        <taxon>Pterygota</taxon>
        <taxon>Neoptera</taxon>
        <taxon>Paraneoptera</taxon>
        <taxon>Hemiptera</taxon>
        <taxon>Heteroptera</taxon>
        <taxon>Panheteroptera</taxon>
        <taxon>Cimicomorpha</taxon>
        <taxon>Miridae</taxon>
        <taxon>Mirini</taxon>
        <taxon>Apolygus</taxon>
    </lineage>
</organism>
<reference evidence="3" key="1">
    <citation type="journal article" date="2021" name="Mol. Ecol. Resour.">
        <title>Apolygus lucorum genome provides insights into omnivorousness and mesophyll feeding.</title>
        <authorList>
            <person name="Liu Y."/>
            <person name="Liu H."/>
            <person name="Wang H."/>
            <person name="Huang T."/>
            <person name="Liu B."/>
            <person name="Yang B."/>
            <person name="Yin L."/>
            <person name="Li B."/>
            <person name="Zhang Y."/>
            <person name="Zhang S."/>
            <person name="Jiang F."/>
            <person name="Zhang X."/>
            <person name="Ren Y."/>
            <person name="Wang B."/>
            <person name="Wang S."/>
            <person name="Lu Y."/>
            <person name="Wu K."/>
            <person name="Fan W."/>
            <person name="Wang G."/>
        </authorList>
    </citation>
    <scope>NUCLEOTIDE SEQUENCE</scope>
    <source>
        <strain evidence="3">12Hb</strain>
    </source>
</reference>
<dbReference type="PRINTS" id="PR00633">
    <property type="entry name" value="RCCNDNSATION"/>
</dbReference>
<feature type="compositionally biased region" description="Acidic residues" evidence="2">
    <location>
        <begin position="494"/>
        <end position="518"/>
    </location>
</feature>
<dbReference type="InterPro" id="IPR000408">
    <property type="entry name" value="Reg_chr_condens"/>
</dbReference>
<comment type="caution">
    <text evidence="3">The sequence shown here is derived from an EMBL/GenBank/DDBJ whole genome shotgun (WGS) entry which is preliminary data.</text>
</comment>
<dbReference type="PANTHER" id="PTHR45982:SF11">
    <property type="entry name" value="E3 UBIQUITIN-PROTEIN LIGASE HERC1 ISOFORM X1-RELATED"/>
    <property type="match status" value="1"/>
</dbReference>
<dbReference type="OrthoDB" id="10256179at2759"/>
<dbReference type="PROSITE" id="PS50012">
    <property type="entry name" value="RCC1_3"/>
    <property type="match status" value="2"/>
</dbReference>
<dbReference type="Pfam" id="PF13540">
    <property type="entry name" value="RCC1_2"/>
    <property type="match status" value="3"/>
</dbReference>
<proteinExistence type="predicted"/>
<dbReference type="PROSITE" id="PS00626">
    <property type="entry name" value="RCC1_2"/>
    <property type="match status" value="1"/>
</dbReference>
<gene>
    <name evidence="3" type="ORF">GE061_015193</name>
</gene>
<dbReference type="GO" id="GO:0005737">
    <property type="term" value="C:cytoplasm"/>
    <property type="evidence" value="ECO:0007669"/>
    <property type="project" value="TreeGrafter"/>
</dbReference>
<dbReference type="InterPro" id="IPR009091">
    <property type="entry name" value="RCC1/BLIP-II"/>
</dbReference>
<sequence>MTLSSKVTQLIVGWGHIDGSYQSMYIAIATNGDKYVWNDSDGPGLLVSCPVIDLFYESTTPKDIMYTVLRLNGLHQWGELGKIPYNLQRTIRSAVVFQSNGRSNSLLLITSDDKVYGLGVNGSDTNILGFHQEVSLSLGFLYERERIEQLELVEDLSRKNIEHIAVGDNIAGALDRDGNIYWWGLCDELTCDEINTPELASLNSTRVKFTQLSCGSRFMAALSLTGNVYVWGKLETGRPNTFMRRVELETFSCKISKLTTGKNHLVMLTNEGAVYTWGCNDHGQRGFSHNEIEEDGETKELHLNQPCKDVVCGFNSTIVLTSSGEVWACGEKFGSIPQKSSSHVQPPNDDSPSQMMRIDLGCAIDKISVAWCNDVRFQNWTAFLTYFFYPEKCPFPTRPVRVLKFSGEAKNLVFHKASYDGTFTSSALQKSSKKLLQPKRKKRVQTSVEVQLQNCYHGRLPKKAAKFRDLLHISQFLERDEAKQFYRSLNQVEPPEDDEEDNDEFIDDPPIDIDPDGE</sequence>
<evidence type="ECO:0000313" key="4">
    <source>
        <dbReference type="Proteomes" id="UP000466442"/>
    </source>
</evidence>
<evidence type="ECO:0000256" key="2">
    <source>
        <dbReference type="SAM" id="MobiDB-lite"/>
    </source>
</evidence>